<protein>
    <recommendedName>
        <fullName evidence="2">Ig-like domain-containing protein</fullName>
    </recommendedName>
</protein>
<feature type="non-terminal residue" evidence="3">
    <location>
        <position position="1"/>
    </location>
</feature>
<proteinExistence type="predicted"/>
<sequence length="351" mass="41187">MSLKYFLCAFVLLILNCSIKTNHIQTIDTNSNLTLNNNHQRSKYHDVWHEVNDAIVINCSIRVNRDQHVVWHRKYDKMAVHVLTIGSETFISDLRIRPIKQIYHNTNNNNNNQDDDNYKLTWNLEIRRLKKDDTALYYCVLNSENSYGQMYKLNVLPQLKFLNKSDILVSPLDDGLKSQLSSSNRRNLINSPLILVCKYDDILSMSQSDQIKWYFNRHRIRTISQKENQSDINESEKQNANHHQYTILQNVDHTTNSTQSKLIIHNFDSKINYGKYRCAYKGLIKTVRVHTTSSSNSNSHKNDVNSRQTIELGMMSLEDRRTRSDLIQMYKILNGFETVHLVNDLNYAKEE</sequence>
<name>A0A813VS85_9BILA</name>
<gene>
    <name evidence="3" type="ORF">OXX778_LOCUS8440</name>
</gene>
<dbReference type="OrthoDB" id="190835at2759"/>
<dbReference type="PANTHER" id="PTHR23279">
    <property type="entry name" value="DEFECTIVE PROBOSCIS EXTENSION RESPONSE DPR -RELATED"/>
    <property type="match status" value="1"/>
</dbReference>
<dbReference type="GO" id="GO:0032589">
    <property type="term" value="C:neuron projection membrane"/>
    <property type="evidence" value="ECO:0007669"/>
    <property type="project" value="TreeGrafter"/>
</dbReference>
<keyword evidence="1" id="KW-0732">Signal</keyword>
<dbReference type="SUPFAM" id="SSF48726">
    <property type="entry name" value="Immunoglobulin"/>
    <property type="match status" value="1"/>
</dbReference>
<dbReference type="Gene3D" id="2.60.40.10">
    <property type="entry name" value="Immunoglobulins"/>
    <property type="match status" value="1"/>
</dbReference>
<dbReference type="PANTHER" id="PTHR23279:SF36">
    <property type="entry name" value="DEFECTIVE PROBOSCIS EXTENSION RESPONSE 9, ISOFORM A"/>
    <property type="match status" value="1"/>
</dbReference>
<dbReference type="EMBL" id="CAJNOC010001162">
    <property type="protein sequence ID" value="CAF0840695.1"/>
    <property type="molecule type" value="Genomic_DNA"/>
</dbReference>
<keyword evidence="4" id="KW-1185">Reference proteome</keyword>
<dbReference type="InterPro" id="IPR036179">
    <property type="entry name" value="Ig-like_dom_sf"/>
</dbReference>
<dbReference type="InterPro" id="IPR037448">
    <property type="entry name" value="Zig-8"/>
</dbReference>
<evidence type="ECO:0000313" key="3">
    <source>
        <dbReference type="EMBL" id="CAF0840695.1"/>
    </source>
</evidence>
<evidence type="ECO:0000313" key="4">
    <source>
        <dbReference type="Proteomes" id="UP000663879"/>
    </source>
</evidence>
<dbReference type="AlphaFoldDB" id="A0A813VS85"/>
<feature type="signal peptide" evidence="1">
    <location>
        <begin position="1"/>
        <end position="21"/>
    </location>
</feature>
<dbReference type="InterPro" id="IPR007110">
    <property type="entry name" value="Ig-like_dom"/>
</dbReference>
<feature type="chain" id="PRO_5032350853" description="Ig-like domain-containing protein" evidence="1">
    <location>
        <begin position="22"/>
        <end position="351"/>
    </location>
</feature>
<dbReference type="InterPro" id="IPR013783">
    <property type="entry name" value="Ig-like_fold"/>
</dbReference>
<evidence type="ECO:0000259" key="2">
    <source>
        <dbReference type="PROSITE" id="PS50835"/>
    </source>
</evidence>
<dbReference type="Proteomes" id="UP000663879">
    <property type="component" value="Unassembled WGS sequence"/>
</dbReference>
<reference evidence="3" key="1">
    <citation type="submission" date="2021-02" db="EMBL/GenBank/DDBJ databases">
        <authorList>
            <person name="Nowell W R."/>
        </authorList>
    </citation>
    <scope>NUCLEOTIDE SEQUENCE</scope>
    <source>
        <strain evidence="3">Ploen Becks lab</strain>
    </source>
</reference>
<evidence type="ECO:0000256" key="1">
    <source>
        <dbReference type="SAM" id="SignalP"/>
    </source>
</evidence>
<dbReference type="PROSITE" id="PS50835">
    <property type="entry name" value="IG_LIKE"/>
    <property type="match status" value="1"/>
</dbReference>
<organism evidence="3 4">
    <name type="scientific">Brachionus calyciflorus</name>
    <dbReference type="NCBI Taxonomy" id="104777"/>
    <lineage>
        <taxon>Eukaryota</taxon>
        <taxon>Metazoa</taxon>
        <taxon>Spiralia</taxon>
        <taxon>Gnathifera</taxon>
        <taxon>Rotifera</taxon>
        <taxon>Eurotatoria</taxon>
        <taxon>Monogononta</taxon>
        <taxon>Pseudotrocha</taxon>
        <taxon>Ploima</taxon>
        <taxon>Brachionidae</taxon>
        <taxon>Brachionus</taxon>
    </lineage>
</organism>
<dbReference type="GO" id="GO:0050808">
    <property type="term" value="P:synapse organization"/>
    <property type="evidence" value="ECO:0007669"/>
    <property type="project" value="TreeGrafter"/>
</dbReference>
<comment type="caution">
    <text evidence="3">The sequence shown here is derived from an EMBL/GenBank/DDBJ whole genome shotgun (WGS) entry which is preliminary data.</text>
</comment>
<accession>A0A813VS85</accession>
<feature type="domain" description="Ig-like" evidence="2">
    <location>
        <begin position="157"/>
        <end position="278"/>
    </location>
</feature>